<name>A0A6A6NP86_9PEZI</name>
<feature type="compositionally biased region" description="Acidic residues" evidence="1">
    <location>
        <begin position="193"/>
        <end position="205"/>
    </location>
</feature>
<dbReference type="PANTHER" id="PTHR40644">
    <property type="entry name" value="UPF0653 PROTEIN C607.02C"/>
    <property type="match status" value="1"/>
</dbReference>
<feature type="compositionally biased region" description="Basic residues" evidence="1">
    <location>
        <begin position="221"/>
        <end position="230"/>
    </location>
</feature>
<sequence>MPHKHTRRKGASDSNFDLPPSSFARALPVGKTATNKKPTVPSQSKAAQKKERKRKGIYAKDDTPKGFLRLMKMRSAGRLPDGLDDGNSAKTKKRKRGQDEDGECVGGQQNDCEAEGEAEGKVGATEVPHIRPGERLADFAARVNQALPLTGLSRKGKHVEGMREKQTRHEKRLRRMQAEWRKEEERIRRKEEEEREVAEEKEEEQVAQYGGEGVFAAAGQVKKKRGKRRGAGGSSGGEGNGVEEDPWAVLKQTREQPKGLHDVVQAPPQLKVIPKEKFKVTNGAKVEVDNIPNAAGSLRRREELGQTRKSIIEGYRKMMGSKRGAE</sequence>
<evidence type="ECO:0000256" key="1">
    <source>
        <dbReference type="SAM" id="MobiDB-lite"/>
    </source>
</evidence>
<feature type="compositionally biased region" description="Polar residues" evidence="1">
    <location>
        <begin position="32"/>
        <end position="46"/>
    </location>
</feature>
<feature type="compositionally biased region" description="Basic and acidic residues" evidence="1">
    <location>
        <begin position="176"/>
        <end position="192"/>
    </location>
</feature>
<dbReference type="Proteomes" id="UP000799766">
    <property type="component" value="Unassembled WGS sequence"/>
</dbReference>
<accession>A0A6A6NP86</accession>
<feature type="compositionally biased region" description="Gly residues" evidence="1">
    <location>
        <begin position="231"/>
        <end position="240"/>
    </location>
</feature>
<evidence type="ECO:0000313" key="2">
    <source>
        <dbReference type="EMBL" id="KAF2453182.1"/>
    </source>
</evidence>
<protein>
    <submittedName>
        <fullName evidence="2">Uncharacterized protein</fullName>
    </submittedName>
</protein>
<reference evidence="2" key="1">
    <citation type="journal article" date="2020" name="Stud. Mycol.">
        <title>101 Dothideomycetes genomes: a test case for predicting lifestyles and emergence of pathogens.</title>
        <authorList>
            <person name="Haridas S."/>
            <person name="Albert R."/>
            <person name="Binder M."/>
            <person name="Bloem J."/>
            <person name="Labutti K."/>
            <person name="Salamov A."/>
            <person name="Andreopoulos B."/>
            <person name="Baker S."/>
            <person name="Barry K."/>
            <person name="Bills G."/>
            <person name="Bluhm B."/>
            <person name="Cannon C."/>
            <person name="Castanera R."/>
            <person name="Culley D."/>
            <person name="Daum C."/>
            <person name="Ezra D."/>
            <person name="Gonzalez J."/>
            <person name="Henrissat B."/>
            <person name="Kuo A."/>
            <person name="Liang C."/>
            <person name="Lipzen A."/>
            <person name="Lutzoni F."/>
            <person name="Magnuson J."/>
            <person name="Mondo S."/>
            <person name="Nolan M."/>
            <person name="Ohm R."/>
            <person name="Pangilinan J."/>
            <person name="Park H.-J."/>
            <person name="Ramirez L."/>
            <person name="Alfaro M."/>
            <person name="Sun H."/>
            <person name="Tritt A."/>
            <person name="Yoshinaga Y."/>
            <person name="Zwiers L.-H."/>
            <person name="Turgeon B."/>
            <person name="Goodwin S."/>
            <person name="Spatafora J."/>
            <person name="Crous P."/>
            <person name="Grigoriev I."/>
        </authorList>
    </citation>
    <scope>NUCLEOTIDE SEQUENCE</scope>
    <source>
        <strain evidence="2">ATCC 16933</strain>
    </source>
</reference>
<dbReference type="OrthoDB" id="5876637at2759"/>
<dbReference type="AlphaFoldDB" id="A0A6A6NP86"/>
<proteinExistence type="predicted"/>
<evidence type="ECO:0000313" key="3">
    <source>
        <dbReference type="Proteomes" id="UP000799766"/>
    </source>
</evidence>
<gene>
    <name evidence="2" type="ORF">BDY21DRAFT_356747</name>
</gene>
<organism evidence="2 3">
    <name type="scientific">Lineolata rhizophorae</name>
    <dbReference type="NCBI Taxonomy" id="578093"/>
    <lineage>
        <taxon>Eukaryota</taxon>
        <taxon>Fungi</taxon>
        <taxon>Dikarya</taxon>
        <taxon>Ascomycota</taxon>
        <taxon>Pezizomycotina</taxon>
        <taxon>Dothideomycetes</taxon>
        <taxon>Dothideomycetes incertae sedis</taxon>
        <taxon>Lineolatales</taxon>
        <taxon>Lineolataceae</taxon>
        <taxon>Lineolata</taxon>
    </lineage>
</organism>
<feature type="region of interest" description="Disordered" evidence="1">
    <location>
        <begin position="150"/>
        <end position="245"/>
    </location>
</feature>
<feature type="region of interest" description="Disordered" evidence="1">
    <location>
        <begin position="1"/>
        <end position="127"/>
    </location>
</feature>
<dbReference type="PANTHER" id="PTHR40644:SF1">
    <property type="entry name" value="UPF0653 PROTEIN C607.02C"/>
    <property type="match status" value="1"/>
</dbReference>
<dbReference type="EMBL" id="MU001699">
    <property type="protein sequence ID" value="KAF2453182.1"/>
    <property type="molecule type" value="Genomic_DNA"/>
</dbReference>
<keyword evidence="3" id="KW-1185">Reference proteome</keyword>
<feature type="compositionally biased region" description="Basic and acidic residues" evidence="1">
    <location>
        <begin position="158"/>
        <end position="167"/>
    </location>
</feature>